<comment type="caution">
    <text evidence="1">The sequence shown here is derived from an EMBL/GenBank/DDBJ whole genome shotgun (WGS) entry which is preliminary data.</text>
</comment>
<gene>
    <name evidence="1" type="ORF">MILVUS5_LOCUS17873</name>
</gene>
<dbReference type="EMBL" id="CASHSV030000109">
    <property type="protein sequence ID" value="CAJ2649875.1"/>
    <property type="molecule type" value="Genomic_DNA"/>
</dbReference>
<keyword evidence="2" id="KW-1185">Reference proteome</keyword>
<evidence type="ECO:0000313" key="1">
    <source>
        <dbReference type="EMBL" id="CAJ2649875.1"/>
    </source>
</evidence>
<protein>
    <submittedName>
        <fullName evidence="1">Uncharacterized protein</fullName>
    </submittedName>
</protein>
<evidence type="ECO:0000313" key="2">
    <source>
        <dbReference type="Proteomes" id="UP001177021"/>
    </source>
</evidence>
<sequence>MMNNMLPPPYHSSLMSLDLNIQDQNHEDQLSSPNSSNSSFSSLSSSSSYPILLNHPDQVQQPSYYLPNDHQEVEKINSMVSSGSWDNNSTGENHEIIKSKHKLTIRWKKEGINNNIEEVNHHHDDGTSVKWMSSKMRMMRKMIDSDQTSGGSSNIASNSKQKFEDPKQPLSPLGSSTNNYSNQIRVCSDCNTTKTPLWRSGPRGPKSLCNACGIRQRKARRAMALAAASANGTTVTADQTCSVKRKKLQKKKENKSKIDYCSTHLKKKTKFESEPSHQTKKEFITFEDLRLSLSKNLSVQQVFPQDEKEEAAILLMALSYGLVHGSLMARKFTLKVDKWSV</sequence>
<name>A0ACB0JXQ1_TRIPR</name>
<reference evidence="1" key="1">
    <citation type="submission" date="2023-10" db="EMBL/GenBank/DDBJ databases">
        <authorList>
            <person name="Rodriguez Cubillos JULIANA M."/>
            <person name="De Vega J."/>
        </authorList>
    </citation>
    <scope>NUCLEOTIDE SEQUENCE</scope>
</reference>
<accession>A0ACB0JXQ1</accession>
<proteinExistence type="predicted"/>
<dbReference type="Proteomes" id="UP001177021">
    <property type="component" value="Unassembled WGS sequence"/>
</dbReference>
<organism evidence="1 2">
    <name type="scientific">Trifolium pratense</name>
    <name type="common">Red clover</name>
    <dbReference type="NCBI Taxonomy" id="57577"/>
    <lineage>
        <taxon>Eukaryota</taxon>
        <taxon>Viridiplantae</taxon>
        <taxon>Streptophyta</taxon>
        <taxon>Embryophyta</taxon>
        <taxon>Tracheophyta</taxon>
        <taxon>Spermatophyta</taxon>
        <taxon>Magnoliopsida</taxon>
        <taxon>eudicotyledons</taxon>
        <taxon>Gunneridae</taxon>
        <taxon>Pentapetalae</taxon>
        <taxon>rosids</taxon>
        <taxon>fabids</taxon>
        <taxon>Fabales</taxon>
        <taxon>Fabaceae</taxon>
        <taxon>Papilionoideae</taxon>
        <taxon>50 kb inversion clade</taxon>
        <taxon>NPAAA clade</taxon>
        <taxon>Hologalegina</taxon>
        <taxon>IRL clade</taxon>
        <taxon>Trifolieae</taxon>
        <taxon>Trifolium</taxon>
    </lineage>
</organism>